<dbReference type="RefSeq" id="WP_354007954.1">
    <property type="nucleotide sequence ID" value="NZ_JBEWTA010000001.1"/>
</dbReference>
<protein>
    <submittedName>
        <fullName evidence="1">Uncharacterized protein</fullName>
    </submittedName>
</protein>
<evidence type="ECO:0000313" key="2">
    <source>
        <dbReference type="Proteomes" id="UP001549366"/>
    </source>
</evidence>
<proteinExistence type="predicted"/>
<dbReference type="Gene3D" id="2.60.120.430">
    <property type="entry name" value="Galactose-binding lectin"/>
    <property type="match status" value="1"/>
</dbReference>
<reference evidence="1 2" key="1">
    <citation type="submission" date="2024-06" db="EMBL/GenBank/DDBJ databases">
        <title>Genomic Encyclopedia of Type Strains, Phase V (KMG-V): Genome sequencing to study the core and pangenomes of soil and plant-associated prokaryotes.</title>
        <authorList>
            <person name="Whitman W."/>
        </authorList>
    </citation>
    <scope>NUCLEOTIDE SEQUENCE [LARGE SCALE GENOMIC DNA]</scope>
    <source>
        <strain evidence="1 2">NE40</strain>
    </source>
</reference>
<sequence>MTFSETAENGQNGGLFLGLNNGEQNKDFSRYIEKGALEILLEVENYAEHPTQILNVRMESPAGHSMTYSLPEGFADNSQQSYTIPLNKLFTKADGQIDHVVLQNIEKALVIQPQPISDKHNLRNMSYKVGEVKLIWDYTPEA</sequence>
<dbReference type="EMBL" id="JBEWTB010000002">
    <property type="protein sequence ID" value="MET4757828.1"/>
    <property type="molecule type" value="Genomic_DNA"/>
</dbReference>
<organism evidence="1 2">
    <name type="scientific">Endozoicomonas lisbonensis</name>
    <dbReference type="NCBI Taxonomy" id="3120522"/>
    <lineage>
        <taxon>Bacteria</taxon>
        <taxon>Pseudomonadati</taxon>
        <taxon>Pseudomonadota</taxon>
        <taxon>Gammaproteobacteria</taxon>
        <taxon>Oceanospirillales</taxon>
        <taxon>Endozoicomonadaceae</taxon>
        <taxon>Endozoicomonas</taxon>
    </lineage>
</organism>
<keyword evidence="2" id="KW-1185">Reference proteome</keyword>
<evidence type="ECO:0000313" key="1">
    <source>
        <dbReference type="EMBL" id="MET4757828.1"/>
    </source>
</evidence>
<gene>
    <name evidence="1" type="ORF">V5J35_003020</name>
</gene>
<dbReference type="Proteomes" id="UP001549366">
    <property type="component" value="Unassembled WGS sequence"/>
</dbReference>
<accession>A0ABV2SLR0</accession>
<comment type="caution">
    <text evidence="1">The sequence shown here is derived from an EMBL/GenBank/DDBJ whole genome shotgun (WGS) entry which is preliminary data.</text>
</comment>
<name>A0ABV2SLR0_9GAMM</name>